<reference evidence="3 4" key="1">
    <citation type="submission" date="2023-09" db="EMBL/GenBank/DDBJ databases">
        <authorList>
            <person name="Rey-Velasco X."/>
        </authorList>
    </citation>
    <scope>NUCLEOTIDE SEQUENCE [LARGE SCALE GENOMIC DNA]</scope>
    <source>
        <strain evidence="3 4">P007</strain>
    </source>
</reference>
<dbReference type="PRINTS" id="PR01438">
    <property type="entry name" value="UNVRSLSTRESS"/>
</dbReference>
<evidence type="ECO:0000256" key="1">
    <source>
        <dbReference type="ARBA" id="ARBA00008791"/>
    </source>
</evidence>
<evidence type="ECO:0000259" key="2">
    <source>
        <dbReference type="Pfam" id="PF00582"/>
    </source>
</evidence>
<dbReference type="InterPro" id="IPR006016">
    <property type="entry name" value="UspA"/>
</dbReference>
<sequence length="265" mass="29424">MNNILVPLGTSPDAHETLKYAIDFAADFGANVFIMDVYQVAIGAGSLGKVEEKVEATHRENIKALVAEMDTKSVDVKIASYNGDIIDGLKEITKELDINLIIIAPRSNDINEELYLGNTSGRIVKQTNIPTLVVPKGTGYLPIKSILVAFKSGILKRSKVLYPLISIMRKNKASVNLLLIKTPGYTEDDLKINTALLDVSKNLIISENPTTYHGVLEHFQAKNPDMLCVFRRKRGFFKKLWEKSTVLKSEFHATVPLLILSVKKD</sequence>
<dbReference type="CDD" id="cd00293">
    <property type="entry name" value="USP-like"/>
    <property type="match status" value="1"/>
</dbReference>
<keyword evidence="4" id="KW-1185">Reference proteome</keyword>
<dbReference type="SUPFAM" id="SSF52402">
    <property type="entry name" value="Adenine nucleotide alpha hydrolases-like"/>
    <property type="match status" value="1"/>
</dbReference>
<name>A0ABU3BD15_9FLAO</name>
<feature type="domain" description="UspA" evidence="2">
    <location>
        <begin position="2"/>
        <end position="135"/>
    </location>
</feature>
<dbReference type="InterPro" id="IPR006015">
    <property type="entry name" value="Universal_stress_UspA"/>
</dbReference>
<dbReference type="Pfam" id="PF00582">
    <property type="entry name" value="Usp"/>
    <property type="match status" value="1"/>
</dbReference>
<dbReference type="Gene3D" id="3.40.50.12370">
    <property type="match status" value="1"/>
</dbReference>
<dbReference type="PANTHER" id="PTHR46268">
    <property type="entry name" value="STRESS RESPONSE PROTEIN NHAX"/>
    <property type="match status" value="1"/>
</dbReference>
<organism evidence="3 4">
    <name type="scientific">Croceitalea vernalis</name>
    <dbReference type="NCBI Taxonomy" id="3075599"/>
    <lineage>
        <taxon>Bacteria</taxon>
        <taxon>Pseudomonadati</taxon>
        <taxon>Bacteroidota</taxon>
        <taxon>Flavobacteriia</taxon>
        <taxon>Flavobacteriales</taxon>
        <taxon>Flavobacteriaceae</taxon>
        <taxon>Croceitalea</taxon>
    </lineage>
</organism>
<dbReference type="Proteomes" id="UP001250662">
    <property type="component" value="Unassembled WGS sequence"/>
</dbReference>
<evidence type="ECO:0000313" key="3">
    <source>
        <dbReference type="EMBL" id="MDT0620366.1"/>
    </source>
</evidence>
<accession>A0ABU3BD15</accession>
<protein>
    <submittedName>
        <fullName evidence="3">Universal stress protein</fullName>
    </submittedName>
</protein>
<dbReference type="PANTHER" id="PTHR46268:SF6">
    <property type="entry name" value="UNIVERSAL STRESS PROTEIN UP12"/>
    <property type="match status" value="1"/>
</dbReference>
<proteinExistence type="inferred from homology"/>
<comment type="similarity">
    <text evidence="1">Belongs to the universal stress protein A family.</text>
</comment>
<evidence type="ECO:0000313" key="4">
    <source>
        <dbReference type="Proteomes" id="UP001250662"/>
    </source>
</evidence>
<dbReference type="EMBL" id="JAVRHU010000001">
    <property type="protein sequence ID" value="MDT0620366.1"/>
    <property type="molecule type" value="Genomic_DNA"/>
</dbReference>
<comment type="caution">
    <text evidence="3">The sequence shown here is derived from an EMBL/GenBank/DDBJ whole genome shotgun (WGS) entry which is preliminary data.</text>
</comment>
<dbReference type="RefSeq" id="WP_311386788.1">
    <property type="nucleotide sequence ID" value="NZ_JAVRHU010000001.1"/>
</dbReference>
<gene>
    <name evidence="3" type="ORF">RM520_01945</name>
</gene>